<evidence type="ECO:0008006" key="3">
    <source>
        <dbReference type="Google" id="ProtNLM"/>
    </source>
</evidence>
<dbReference type="EMBL" id="JAPHQB010000015">
    <property type="protein sequence ID" value="MCX2802196.1"/>
    <property type="molecule type" value="Genomic_DNA"/>
</dbReference>
<evidence type="ECO:0000313" key="2">
    <source>
        <dbReference type="Proteomes" id="UP001209730"/>
    </source>
</evidence>
<comment type="caution">
    <text evidence="1">The sequence shown here is derived from an EMBL/GenBank/DDBJ whole genome shotgun (WGS) entry which is preliminary data.</text>
</comment>
<organism evidence="1 2">
    <name type="scientific">Microbulbifer thermotolerans</name>
    <dbReference type="NCBI Taxonomy" id="252514"/>
    <lineage>
        <taxon>Bacteria</taxon>
        <taxon>Pseudomonadati</taxon>
        <taxon>Pseudomonadota</taxon>
        <taxon>Gammaproteobacteria</taxon>
        <taxon>Cellvibrionales</taxon>
        <taxon>Microbulbiferaceae</taxon>
        <taxon>Microbulbifer</taxon>
    </lineage>
</organism>
<reference evidence="1" key="1">
    <citation type="submission" date="2022-11" db="EMBL/GenBank/DDBJ databases">
        <title>Chitin-degrading and fungicidal potential of chitinolytic bacterial strains from marine environment of the Pacific Ocean regions.</title>
        <authorList>
            <person name="Pentekhina I."/>
            <person name="Nedashkovskaya O."/>
            <person name="Seitkalieva A."/>
            <person name="Podvolotskaya A."/>
            <person name="Tekutyeva L."/>
            <person name="Balabanova L."/>
        </authorList>
    </citation>
    <scope>NUCLEOTIDE SEQUENCE</scope>
    <source>
        <strain evidence="1">KMM 6838</strain>
    </source>
</reference>
<dbReference type="AlphaFoldDB" id="A0AB35HZ70"/>
<evidence type="ECO:0000313" key="1">
    <source>
        <dbReference type="EMBL" id="MCX2802196.1"/>
    </source>
</evidence>
<dbReference type="Proteomes" id="UP001209730">
    <property type="component" value="Unassembled WGS sequence"/>
</dbReference>
<protein>
    <recommendedName>
        <fullName evidence="3">Transposase</fullName>
    </recommendedName>
</protein>
<name>A0AB35HZ70_MICTH</name>
<dbReference type="RefSeq" id="WP_266044124.1">
    <property type="nucleotide sequence ID" value="NZ_JAPHQB010000015.1"/>
</dbReference>
<proteinExistence type="predicted"/>
<accession>A0AB35HZ70</accession>
<sequence>MLFQIQDYLELVGWSDRCLREDKRGAIDEQLPPILDRLQIDPRHWLYLNRNFESHFKSLVGAAHSMRNVCEQLGKHCSQGIRDCARCLSPPIAS</sequence>
<gene>
    <name evidence="1" type="ORF">OQJ68_10395</name>
</gene>